<dbReference type="AlphaFoldDB" id="A0A0D3KM36"/>
<evidence type="ECO:0000256" key="6">
    <source>
        <dbReference type="ARBA" id="ARBA00023065"/>
    </source>
</evidence>
<reference evidence="11" key="2">
    <citation type="submission" date="2024-10" db="UniProtKB">
        <authorList>
            <consortium name="EnsemblProtists"/>
        </authorList>
    </citation>
    <scope>IDENTIFICATION</scope>
</reference>
<dbReference type="KEGG" id="ehx:EMIHUDRAFT_462356"/>
<feature type="compositionally biased region" description="Polar residues" evidence="8">
    <location>
        <begin position="211"/>
        <end position="221"/>
    </location>
</feature>
<evidence type="ECO:0000256" key="7">
    <source>
        <dbReference type="ARBA" id="ARBA00023136"/>
    </source>
</evidence>
<keyword evidence="5 9" id="KW-1133">Transmembrane helix</keyword>
<dbReference type="HOGENOM" id="CLU_543417_0_0_1"/>
<dbReference type="EnsemblProtists" id="EOD36821">
    <property type="protein sequence ID" value="EOD36821"/>
    <property type="gene ID" value="EMIHUDRAFT_462356"/>
</dbReference>
<evidence type="ECO:0000256" key="10">
    <source>
        <dbReference type="SAM" id="SignalP"/>
    </source>
</evidence>
<keyword evidence="10" id="KW-0732">Signal</keyword>
<evidence type="ECO:0000256" key="8">
    <source>
        <dbReference type="SAM" id="MobiDB-lite"/>
    </source>
</evidence>
<keyword evidence="4 9" id="KW-0812">Transmembrane</keyword>
<dbReference type="Proteomes" id="UP000013827">
    <property type="component" value="Unassembled WGS sequence"/>
</dbReference>
<reference evidence="12" key="1">
    <citation type="journal article" date="2013" name="Nature">
        <title>Pan genome of the phytoplankton Emiliania underpins its global distribution.</title>
        <authorList>
            <person name="Read B.A."/>
            <person name="Kegel J."/>
            <person name="Klute M.J."/>
            <person name="Kuo A."/>
            <person name="Lefebvre S.C."/>
            <person name="Maumus F."/>
            <person name="Mayer C."/>
            <person name="Miller J."/>
            <person name="Monier A."/>
            <person name="Salamov A."/>
            <person name="Young J."/>
            <person name="Aguilar M."/>
            <person name="Claverie J.M."/>
            <person name="Frickenhaus S."/>
            <person name="Gonzalez K."/>
            <person name="Herman E.K."/>
            <person name="Lin Y.C."/>
            <person name="Napier J."/>
            <person name="Ogata H."/>
            <person name="Sarno A.F."/>
            <person name="Shmutz J."/>
            <person name="Schroeder D."/>
            <person name="de Vargas C."/>
            <person name="Verret F."/>
            <person name="von Dassow P."/>
            <person name="Valentin K."/>
            <person name="Van de Peer Y."/>
            <person name="Wheeler G."/>
            <person name="Dacks J.B."/>
            <person name="Delwiche C.F."/>
            <person name="Dyhrman S.T."/>
            <person name="Glockner G."/>
            <person name="John U."/>
            <person name="Richards T."/>
            <person name="Worden A.Z."/>
            <person name="Zhang X."/>
            <person name="Grigoriev I.V."/>
            <person name="Allen A.E."/>
            <person name="Bidle K."/>
            <person name="Borodovsky M."/>
            <person name="Bowler C."/>
            <person name="Brownlee C."/>
            <person name="Cock J.M."/>
            <person name="Elias M."/>
            <person name="Gladyshev V.N."/>
            <person name="Groth M."/>
            <person name="Guda C."/>
            <person name="Hadaegh A."/>
            <person name="Iglesias-Rodriguez M.D."/>
            <person name="Jenkins J."/>
            <person name="Jones B.M."/>
            <person name="Lawson T."/>
            <person name="Leese F."/>
            <person name="Lindquist E."/>
            <person name="Lobanov A."/>
            <person name="Lomsadze A."/>
            <person name="Malik S.B."/>
            <person name="Marsh M.E."/>
            <person name="Mackinder L."/>
            <person name="Mock T."/>
            <person name="Mueller-Roeber B."/>
            <person name="Pagarete A."/>
            <person name="Parker M."/>
            <person name="Probert I."/>
            <person name="Quesneville H."/>
            <person name="Raines C."/>
            <person name="Rensing S.A."/>
            <person name="Riano-Pachon D.M."/>
            <person name="Richier S."/>
            <person name="Rokitta S."/>
            <person name="Shiraiwa Y."/>
            <person name="Soanes D.M."/>
            <person name="van der Giezen M."/>
            <person name="Wahlund T.M."/>
            <person name="Williams B."/>
            <person name="Wilson W."/>
            <person name="Wolfe G."/>
            <person name="Wurch L.L."/>
        </authorList>
    </citation>
    <scope>NUCLEOTIDE SEQUENCE</scope>
</reference>
<dbReference type="Pfam" id="PF25539">
    <property type="entry name" value="Bestrophin_2"/>
    <property type="match status" value="1"/>
</dbReference>
<evidence type="ECO:0000256" key="4">
    <source>
        <dbReference type="ARBA" id="ARBA00022692"/>
    </source>
</evidence>
<dbReference type="InterPro" id="IPR044669">
    <property type="entry name" value="YneE/VCCN1/2-like"/>
</dbReference>
<comment type="subcellular location">
    <subcellularLocation>
        <location evidence="1">Cell membrane</location>
        <topology evidence="1">Multi-pass membrane protein</topology>
    </subcellularLocation>
</comment>
<sequence length="502" mass="54278">MGGRVVCCVLIFCAPALPLSLHRQPSGVKQLHARAASPLRRAALVVASSSLSLRRFESDEGGGGGSGVDAWIPTSLVTTAARDPYKVALRVLPMLLVHVAWASLIVAVRHCVRFSKPWAVSPLLHTLLGGVLGLLLAFRTNQAWNRYWSAAQAWSDVHRGCHSLARLASQLSVALDPIVYASMMRRFRGAGPTERRETDEEGSIRRREQIGEQTRASTTSPHLGRQEPCPPRLRHLVALPVALKQRAWPVLSPAEADAVARSPVPHLLLLTSISLLLRPLRARDDGSGKDIALWGQLAELQSAAATLDLARFLLLWLATLPLVLVDLFSPLVIPPIIFGELAKLLDEPFGRASDTQTVRRRRLQLRLWRRRLVSTVRGGGGGGGGGGGDDGGGDDAAAEGEGVGRSGGRWDAMWELVEGGGSMPEAVPVGAYCDRIVTELQQQIGITRMLQRRVDGDKWAVTADDLEYDVSWRVPGGGEDADADALDADALEDDDDEVEEED</sequence>
<keyword evidence="2" id="KW-0813">Transport</keyword>
<dbReference type="GeneID" id="17282091"/>
<dbReference type="PaxDb" id="2903-EOD36821"/>
<feature type="transmembrane region" description="Helical" evidence="9">
    <location>
        <begin position="120"/>
        <end position="138"/>
    </location>
</feature>
<evidence type="ECO:0000313" key="11">
    <source>
        <dbReference type="EnsemblProtists" id="EOD36821"/>
    </source>
</evidence>
<keyword evidence="7 9" id="KW-0472">Membrane</keyword>
<feature type="transmembrane region" description="Helical" evidence="9">
    <location>
        <begin position="313"/>
        <end position="333"/>
    </location>
</feature>
<name>A0A0D3KM36_EMIH1</name>
<keyword evidence="6" id="KW-0406">Ion transport</keyword>
<evidence type="ECO:0000256" key="2">
    <source>
        <dbReference type="ARBA" id="ARBA00022448"/>
    </source>
</evidence>
<proteinExistence type="predicted"/>
<evidence type="ECO:0000313" key="12">
    <source>
        <dbReference type="Proteomes" id="UP000013827"/>
    </source>
</evidence>
<feature type="region of interest" description="Disordered" evidence="8">
    <location>
        <begin position="190"/>
        <end position="229"/>
    </location>
</feature>
<protein>
    <recommendedName>
        <fullName evidence="13">Letm1 RBD domain-containing protein</fullName>
    </recommendedName>
</protein>
<evidence type="ECO:0000256" key="9">
    <source>
        <dbReference type="SAM" id="Phobius"/>
    </source>
</evidence>
<organism evidence="11 12">
    <name type="scientific">Emiliania huxleyi (strain CCMP1516)</name>
    <dbReference type="NCBI Taxonomy" id="280463"/>
    <lineage>
        <taxon>Eukaryota</taxon>
        <taxon>Haptista</taxon>
        <taxon>Haptophyta</taxon>
        <taxon>Prymnesiophyceae</taxon>
        <taxon>Isochrysidales</taxon>
        <taxon>Noelaerhabdaceae</taxon>
        <taxon>Emiliania</taxon>
    </lineage>
</organism>
<feature type="compositionally biased region" description="Basic and acidic residues" evidence="8">
    <location>
        <begin position="193"/>
        <end position="210"/>
    </location>
</feature>
<keyword evidence="12" id="KW-1185">Reference proteome</keyword>
<feature type="compositionally biased region" description="Acidic residues" evidence="8">
    <location>
        <begin position="479"/>
        <end position="502"/>
    </location>
</feature>
<evidence type="ECO:0000256" key="3">
    <source>
        <dbReference type="ARBA" id="ARBA00022475"/>
    </source>
</evidence>
<dbReference type="GO" id="GO:0005254">
    <property type="term" value="F:chloride channel activity"/>
    <property type="evidence" value="ECO:0007669"/>
    <property type="project" value="InterPro"/>
</dbReference>
<feature type="chain" id="PRO_5044291867" description="Letm1 RBD domain-containing protein" evidence="10">
    <location>
        <begin position="19"/>
        <end position="502"/>
    </location>
</feature>
<dbReference type="PANTHER" id="PTHR33281:SF19">
    <property type="entry name" value="VOLTAGE-DEPENDENT ANION CHANNEL-FORMING PROTEIN YNEE"/>
    <property type="match status" value="1"/>
</dbReference>
<evidence type="ECO:0000256" key="1">
    <source>
        <dbReference type="ARBA" id="ARBA00004651"/>
    </source>
</evidence>
<feature type="compositionally biased region" description="Gly residues" evidence="8">
    <location>
        <begin position="378"/>
        <end position="390"/>
    </location>
</feature>
<feature type="region of interest" description="Disordered" evidence="8">
    <location>
        <begin position="378"/>
        <end position="407"/>
    </location>
</feature>
<feature type="region of interest" description="Disordered" evidence="8">
    <location>
        <begin position="473"/>
        <end position="502"/>
    </location>
</feature>
<evidence type="ECO:0000256" key="5">
    <source>
        <dbReference type="ARBA" id="ARBA00022989"/>
    </source>
</evidence>
<feature type="signal peptide" evidence="10">
    <location>
        <begin position="1"/>
        <end position="18"/>
    </location>
</feature>
<keyword evidence="3" id="KW-1003">Cell membrane</keyword>
<dbReference type="PANTHER" id="PTHR33281">
    <property type="entry name" value="UPF0187 PROTEIN YNEE"/>
    <property type="match status" value="1"/>
</dbReference>
<dbReference type="GO" id="GO:0005886">
    <property type="term" value="C:plasma membrane"/>
    <property type="evidence" value="ECO:0007669"/>
    <property type="project" value="UniProtKB-SubCell"/>
</dbReference>
<feature type="transmembrane region" description="Helical" evidence="9">
    <location>
        <begin position="87"/>
        <end position="108"/>
    </location>
</feature>
<evidence type="ECO:0008006" key="13">
    <source>
        <dbReference type="Google" id="ProtNLM"/>
    </source>
</evidence>
<dbReference type="RefSeq" id="XP_005789250.1">
    <property type="nucleotide sequence ID" value="XM_005789193.1"/>
</dbReference>
<accession>A0A0D3KM36</accession>